<dbReference type="InterPro" id="IPR019398">
    <property type="entry name" value="Pre-rRNA_process_TSR2"/>
</dbReference>
<feature type="region of interest" description="Disordered" evidence="3">
    <location>
        <begin position="74"/>
        <end position="95"/>
    </location>
</feature>
<organism evidence="4 5">
    <name type="scientific">Xylaria hypoxylon</name>
    <dbReference type="NCBI Taxonomy" id="37992"/>
    <lineage>
        <taxon>Eukaryota</taxon>
        <taxon>Fungi</taxon>
        <taxon>Dikarya</taxon>
        <taxon>Ascomycota</taxon>
        <taxon>Pezizomycotina</taxon>
        <taxon>Sordariomycetes</taxon>
        <taxon>Xylariomycetidae</taxon>
        <taxon>Xylariales</taxon>
        <taxon>Xylariaceae</taxon>
        <taxon>Xylaria</taxon>
    </lineage>
</organism>
<dbReference type="PANTHER" id="PTHR21250">
    <property type="entry name" value="PRE-RRNA-PROCESSING PROTEIN TSR2 HOMOLOG"/>
    <property type="match status" value="1"/>
</dbReference>
<evidence type="ECO:0000256" key="3">
    <source>
        <dbReference type="SAM" id="MobiDB-lite"/>
    </source>
</evidence>
<sequence length="223" mass="24533">MASSSVGGPSPETRQQQFEQSVAISLHLWQSLIIAVQNNWGGPDSSDKRDWLAGVIVDMFPSFVDLAEAAVPSTTDLSLQNNTKPQSKKLPDEPIPEDVEETLLQVMFDEFEANIDDQSEAEVADRIMKCRAQCAVGNFALVEELRARWLDTKGKKVVAQAAADQDQDTDWESGSDDDEDGDESGNADVDMNDAPALVPVAPKEKPQPDIDEDGFEKVSRRKR</sequence>
<name>A0A4Z0ZBX2_9PEZI</name>
<dbReference type="OrthoDB" id="263560at2759"/>
<evidence type="ECO:0000313" key="4">
    <source>
        <dbReference type="EMBL" id="TGJ88533.1"/>
    </source>
</evidence>
<feature type="compositionally biased region" description="Polar residues" evidence="3">
    <location>
        <begin position="74"/>
        <end position="85"/>
    </location>
</feature>
<evidence type="ECO:0000313" key="5">
    <source>
        <dbReference type="Proteomes" id="UP000297716"/>
    </source>
</evidence>
<dbReference type="GO" id="GO:0006364">
    <property type="term" value="P:rRNA processing"/>
    <property type="evidence" value="ECO:0007669"/>
    <property type="project" value="UniProtKB-KW"/>
</dbReference>
<accession>A0A4Z0ZBX2</accession>
<dbReference type="Proteomes" id="UP000297716">
    <property type="component" value="Unassembled WGS sequence"/>
</dbReference>
<dbReference type="EMBL" id="SKBN01000002">
    <property type="protein sequence ID" value="TGJ88533.1"/>
    <property type="molecule type" value="Genomic_DNA"/>
</dbReference>
<keyword evidence="2" id="KW-0698">rRNA processing</keyword>
<gene>
    <name evidence="4" type="ORF">E0Z10_g231</name>
</gene>
<evidence type="ECO:0000256" key="1">
    <source>
        <dbReference type="ARBA" id="ARBA00006524"/>
    </source>
</evidence>
<protein>
    <recommendedName>
        <fullName evidence="6">Pre-rRNA-processing protein TSR2</fullName>
    </recommendedName>
</protein>
<dbReference type="STRING" id="37992.A0A4Z0ZBX2"/>
<evidence type="ECO:0000256" key="2">
    <source>
        <dbReference type="ARBA" id="ARBA00022552"/>
    </source>
</evidence>
<dbReference type="AlphaFoldDB" id="A0A4Z0ZBX2"/>
<evidence type="ECO:0008006" key="6">
    <source>
        <dbReference type="Google" id="ProtNLM"/>
    </source>
</evidence>
<reference evidence="4 5" key="1">
    <citation type="submission" date="2019-03" db="EMBL/GenBank/DDBJ databases">
        <title>Draft genome sequence of Xylaria hypoxylon DSM 108379, a ubiquitous saprotrophic-parasitic fungi on hardwood.</title>
        <authorList>
            <person name="Buettner E."/>
            <person name="Leonhardt S."/>
            <person name="Gebauer A.M."/>
            <person name="Liers C."/>
            <person name="Hofrichter M."/>
            <person name="Kellner H."/>
        </authorList>
    </citation>
    <scope>NUCLEOTIDE SEQUENCE [LARGE SCALE GENOMIC DNA]</scope>
    <source>
        <strain evidence="4 5">DSM 108379</strain>
    </source>
</reference>
<proteinExistence type="inferred from homology"/>
<comment type="similarity">
    <text evidence="1">Belongs to the TSR2 family.</text>
</comment>
<dbReference type="Pfam" id="PF10273">
    <property type="entry name" value="WGG"/>
    <property type="match status" value="1"/>
</dbReference>
<keyword evidence="5" id="KW-1185">Reference proteome</keyword>
<comment type="caution">
    <text evidence="4">The sequence shown here is derived from an EMBL/GenBank/DDBJ whole genome shotgun (WGS) entry which is preliminary data.</text>
</comment>
<feature type="compositionally biased region" description="Acidic residues" evidence="3">
    <location>
        <begin position="165"/>
        <end position="185"/>
    </location>
</feature>
<feature type="region of interest" description="Disordered" evidence="3">
    <location>
        <begin position="160"/>
        <end position="223"/>
    </location>
</feature>